<protein>
    <submittedName>
        <fullName evidence="1">Uncharacterized protein</fullName>
    </submittedName>
</protein>
<dbReference type="OrthoDB" id="422637at2759"/>
<evidence type="ECO:0000313" key="1">
    <source>
        <dbReference type="EMBL" id="EYC42979.1"/>
    </source>
</evidence>
<accession>A0A016WT50</accession>
<proteinExistence type="predicted"/>
<dbReference type="Proteomes" id="UP000024635">
    <property type="component" value="Unassembled WGS sequence"/>
</dbReference>
<evidence type="ECO:0000313" key="2">
    <source>
        <dbReference type="Proteomes" id="UP000024635"/>
    </source>
</evidence>
<reference evidence="2" key="1">
    <citation type="journal article" date="2015" name="Nat. Genet.">
        <title>The genome and transcriptome of the zoonotic hookworm Ancylostoma ceylanicum identify infection-specific gene families.</title>
        <authorList>
            <person name="Schwarz E.M."/>
            <person name="Hu Y."/>
            <person name="Antoshechkin I."/>
            <person name="Miller M.M."/>
            <person name="Sternberg P.W."/>
            <person name="Aroian R.V."/>
        </authorList>
    </citation>
    <scope>NUCLEOTIDE SEQUENCE</scope>
    <source>
        <strain evidence="2">HY135</strain>
    </source>
</reference>
<organism evidence="1 2">
    <name type="scientific">Ancylostoma ceylanicum</name>
    <dbReference type="NCBI Taxonomy" id="53326"/>
    <lineage>
        <taxon>Eukaryota</taxon>
        <taxon>Metazoa</taxon>
        <taxon>Ecdysozoa</taxon>
        <taxon>Nematoda</taxon>
        <taxon>Chromadorea</taxon>
        <taxon>Rhabditida</taxon>
        <taxon>Rhabditina</taxon>
        <taxon>Rhabditomorpha</taxon>
        <taxon>Strongyloidea</taxon>
        <taxon>Ancylostomatidae</taxon>
        <taxon>Ancylostomatinae</taxon>
        <taxon>Ancylostoma</taxon>
    </lineage>
</organism>
<gene>
    <name evidence="1" type="primary">Acey_s0508.g2705</name>
    <name evidence="1" type="ORF">Y032_0508g2705</name>
</gene>
<comment type="caution">
    <text evidence="1">The sequence shown here is derived from an EMBL/GenBank/DDBJ whole genome shotgun (WGS) entry which is preliminary data.</text>
</comment>
<dbReference type="AlphaFoldDB" id="A0A016WT50"/>
<keyword evidence="2" id="KW-1185">Reference proteome</keyword>
<sequence length="115" mass="13905">MVVMDSQKDKQKKFKGKKKHIISDLHIWCLIRLEHSMKLLLRSRQRRNSSFNTLRSRSSLWLINLVRLTQFLEWMKMEHSLGRCQGFDLRVDWNCTSMKWSLNVQRTASYSTQQF</sequence>
<dbReference type="EMBL" id="JARK01000108">
    <property type="protein sequence ID" value="EYC42979.1"/>
    <property type="molecule type" value="Genomic_DNA"/>
</dbReference>
<name>A0A016WT50_9BILA</name>